<keyword evidence="3" id="KW-0804">Transcription</keyword>
<dbReference type="PANTHER" id="PTHR43280:SF28">
    <property type="entry name" value="HTH-TYPE TRANSCRIPTIONAL ACTIVATOR RHAS"/>
    <property type="match status" value="1"/>
</dbReference>
<dbReference type="PROSITE" id="PS01124">
    <property type="entry name" value="HTH_ARAC_FAMILY_2"/>
    <property type="match status" value="1"/>
</dbReference>
<dbReference type="Gene3D" id="1.10.10.60">
    <property type="entry name" value="Homeodomain-like"/>
    <property type="match status" value="2"/>
</dbReference>
<keyword evidence="2" id="KW-0238">DNA-binding</keyword>
<protein>
    <submittedName>
        <fullName evidence="5">AraC family transcriptional regulator</fullName>
    </submittedName>
</protein>
<dbReference type="Gene3D" id="3.30.450.20">
    <property type="entry name" value="PAS domain"/>
    <property type="match status" value="1"/>
</dbReference>
<dbReference type="InterPro" id="IPR013656">
    <property type="entry name" value="PAS_4"/>
</dbReference>
<dbReference type="RefSeq" id="WP_109236071.1">
    <property type="nucleotide sequence ID" value="NZ_BMXZ01000001.1"/>
</dbReference>
<dbReference type="InterPro" id="IPR018060">
    <property type="entry name" value="HTH_AraC"/>
</dbReference>
<dbReference type="InterPro" id="IPR035965">
    <property type="entry name" value="PAS-like_dom_sf"/>
</dbReference>
<dbReference type="AlphaFoldDB" id="A0A2U2APC7"/>
<dbReference type="Proteomes" id="UP000244948">
    <property type="component" value="Unassembled WGS sequence"/>
</dbReference>
<dbReference type="SMART" id="SM00342">
    <property type="entry name" value="HTH_ARAC"/>
    <property type="match status" value="1"/>
</dbReference>
<name>A0A2U2APC7_9GAMM</name>
<sequence>MLIQNFLEKYQGQQAFLVSHLEEFTKHIKLIMPLINSMSNITFFVKDREARYQLVNHCFLERAGLRSFEEIIGRTSTDVFQSQFGSLYEEQDFKVIETGSSILNRLELHTYNNGSMGWCMTTKIPITDINLKVVGVVGISVDLQDDKFVRTDLNVRLNRVLDYVSENFFTQISTQELAEMAHLSVSQLNRQFREIFLMTPLQLIQKKRFEHAIDLLSQDLSITEVSMQCGYIDHSAFSRKFKEVTNMTPTEFKLALAS</sequence>
<dbReference type="Pfam" id="PF08448">
    <property type="entry name" value="PAS_4"/>
    <property type="match status" value="1"/>
</dbReference>
<dbReference type="PRINTS" id="PR00032">
    <property type="entry name" value="HTHARAC"/>
</dbReference>
<comment type="caution">
    <text evidence="5">The sequence shown here is derived from an EMBL/GenBank/DDBJ whole genome shotgun (WGS) entry which is preliminary data.</text>
</comment>
<dbReference type="SUPFAM" id="SSF55785">
    <property type="entry name" value="PYP-like sensor domain (PAS domain)"/>
    <property type="match status" value="1"/>
</dbReference>
<evidence type="ECO:0000259" key="4">
    <source>
        <dbReference type="PROSITE" id="PS01124"/>
    </source>
</evidence>
<reference evidence="5 6" key="1">
    <citation type="journal article" date="2018" name="Genome Announc.">
        <title>Ignatzschineria cameli sp. nov., isolated from necrotic foot tissue of dromedaries (Camelus dromedarius) and associated maggots (Wohlfahrtia species) in Dubai.</title>
        <authorList>
            <person name="Tsang C.C."/>
            <person name="Tang J.Y."/>
            <person name="Fong J.Y."/>
            <person name="Kinne J."/>
            <person name="Lee H.H."/>
            <person name="Joseph M."/>
            <person name="Jose S."/>
            <person name="Schuster R.K."/>
            <person name="Tang Y."/>
            <person name="Sivakumar S."/>
            <person name="Chen J.H."/>
            <person name="Teng J.L."/>
            <person name="Lau S.K."/>
            <person name="Wernery U."/>
            <person name="Woo P.C."/>
        </authorList>
    </citation>
    <scope>NUCLEOTIDE SEQUENCE [LARGE SCALE GENOMIC DNA]</scope>
    <source>
        <strain evidence="5 6">KCTC 22643</strain>
    </source>
</reference>
<evidence type="ECO:0000256" key="2">
    <source>
        <dbReference type="ARBA" id="ARBA00023125"/>
    </source>
</evidence>
<accession>A0A2U2APC7</accession>
<organism evidence="5 6">
    <name type="scientific">Ignatzschineria indica</name>
    <dbReference type="NCBI Taxonomy" id="472583"/>
    <lineage>
        <taxon>Bacteria</taxon>
        <taxon>Pseudomonadati</taxon>
        <taxon>Pseudomonadota</taxon>
        <taxon>Gammaproteobacteria</taxon>
        <taxon>Cardiobacteriales</taxon>
        <taxon>Ignatzschineriaceae</taxon>
        <taxon>Ignatzschineria</taxon>
    </lineage>
</organism>
<dbReference type="GO" id="GO:0043565">
    <property type="term" value="F:sequence-specific DNA binding"/>
    <property type="evidence" value="ECO:0007669"/>
    <property type="project" value="InterPro"/>
</dbReference>
<evidence type="ECO:0000256" key="3">
    <source>
        <dbReference type="ARBA" id="ARBA00023163"/>
    </source>
</evidence>
<dbReference type="GO" id="GO:0003700">
    <property type="term" value="F:DNA-binding transcription factor activity"/>
    <property type="evidence" value="ECO:0007669"/>
    <property type="project" value="InterPro"/>
</dbReference>
<dbReference type="InterPro" id="IPR009057">
    <property type="entry name" value="Homeodomain-like_sf"/>
</dbReference>
<dbReference type="SUPFAM" id="SSF46689">
    <property type="entry name" value="Homeodomain-like"/>
    <property type="match status" value="2"/>
</dbReference>
<evidence type="ECO:0000313" key="6">
    <source>
        <dbReference type="Proteomes" id="UP000244948"/>
    </source>
</evidence>
<gene>
    <name evidence="5" type="ORF">DC082_05565</name>
</gene>
<keyword evidence="1" id="KW-0805">Transcription regulation</keyword>
<dbReference type="InterPro" id="IPR020449">
    <property type="entry name" value="Tscrpt_reg_AraC-type_HTH"/>
</dbReference>
<dbReference type="Pfam" id="PF12833">
    <property type="entry name" value="HTH_18"/>
    <property type="match status" value="1"/>
</dbReference>
<keyword evidence="6" id="KW-1185">Reference proteome</keyword>
<evidence type="ECO:0000313" key="5">
    <source>
        <dbReference type="EMBL" id="PWD84988.1"/>
    </source>
</evidence>
<dbReference type="PANTHER" id="PTHR43280">
    <property type="entry name" value="ARAC-FAMILY TRANSCRIPTIONAL REGULATOR"/>
    <property type="match status" value="1"/>
</dbReference>
<feature type="domain" description="HTH araC/xylS-type" evidence="4">
    <location>
        <begin position="158"/>
        <end position="255"/>
    </location>
</feature>
<dbReference type="EMBL" id="QEWR01000002">
    <property type="protein sequence ID" value="PWD84988.1"/>
    <property type="molecule type" value="Genomic_DNA"/>
</dbReference>
<proteinExistence type="predicted"/>
<evidence type="ECO:0000256" key="1">
    <source>
        <dbReference type="ARBA" id="ARBA00023015"/>
    </source>
</evidence>